<dbReference type="SMART" id="SM00530">
    <property type="entry name" value="HTH_XRE"/>
    <property type="match status" value="1"/>
</dbReference>
<dbReference type="SUPFAM" id="SSF47413">
    <property type="entry name" value="lambda repressor-like DNA-binding domains"/>
    <property type="match status" value="1"/>
</dbReference>
<dbReference type="PROSITE" id="PS50943">
    <property type="entry name" value="HTH_CROC1"/>
    <property type="match status" value="1"/>
</dbReference>
<dbReference type="Gene3D" id="1.10.260.40">
    <property type="entry name" value="lambda repressor-like DNA-binding domains"/>
    <property type="match status" value="1"/>
</dbReference>
<evidence type="ECO:0000256" key="3">
    <source>
        <dbReference type="ARBA" id="ARBA00023163"/>
    </source>
</evidence>
<dbReference type="CDD" id="cd00093">
    <property type="entry name" value="HTH_XRE"/>
    <property type="match status" value="1"/>
</dbReference>
<sequence>MYLSRNLRFLRNQKGMTQEELSQELGVKRTMISAYEDGRSDPKLPSLEILSKVFDIGLDELLFWDIPKEGRKYLQRDKMKVLSVSLDPQEKEMIGMVGQKASAGYLNGFADPEYMGQLPHFRLPNLPDNRTYRAFEITGDSMLPLHPGTLIIGSYVESGLEIKNGKTYVLITRSEGVVYKRVFNYIEERGRLFLVSDNELYKPYEVPISEVLEIWEAKAYISTRFPDPKEDSAPITLEEIGKMIRDLRAEILKTK</sequence>
<dbReference type="Proteomes" id="UP001595818">
    <property type="component" value="Unassembled WGS sequence"/>
</dbReference>
<protein>
    <submittedName>
        <fullName evidence="5">Helix-turn-helix domain-containing protein</fullName>
    </submittedName>
</protein>
<dbReference type="SUPFAM" id="SSF51306">
    <property type="entry name" value="LexA/Signal peptidase"/>
    <property type="match status" value="1"/>
</dbReference>
<proteinExistence type="predicted"/>
<organism evidence="5 6">
    <name type="scientific">Negadavirga shengliensis</name>
    <dbReference type="NCBI Taxonomy" id="1389218"/>
    <lineage>
        <taxon>Bacteria</taxon>
        <taxon>Pseudomonadati</taxon>
        <taxon>Bacteroidota</taxon>
        <taxon>Cytophagia</taxon>
        <taxon>Cytophagales</taxon>
        <taxon>Cyclobacteriaceae</taxon>
        <taxon>Negadavirga</taxon>
    </lineage>
</organism>
<gene>
    <name evidence="5" type="ORF">ACFPFU_16550</name>
</gene>
<dbReference type="Pfam" id="PF00717">
    <property type="entry name" value="Peptidase_S24"/>
    <property type="match status" value="1"/>
</dbReference>
<dbReference type="InterPro" id="IPR001387">
    <property type="entry name" value="Cro/C1-type_HTH"/>
</dbReference>
<keyword evidence="1" id="KW-0805">Transcription regulation</keyword>
<evidence type="ECO:0000259" key="4">
    <source>
        <dbReference type="PROSITE" id="PS50943"/>
    </source>
</evidence>
<comment type="caution">
    <text evidence="5">The sequence shown here is derived from an EMBL/GenBank/DDBJ whole genome shotgun (WGS) entry which is preliminary data.</text>
</comment>
<evidence type="ECO:0000256" key="1">
    <source>
        <dbReference type="ARBA" id="ARBA00023015"/>
    </source>
</evidence>
<name>A0ABV9T3Z3_9BACT</name>
<dbReference type="InterPro" id="IPR039418">
    <property type="entry name" value="LexA-like"/>
</dbReference>
<dbReference type="RefSeq" id="WP_377066043.1">
    <property type="nucleotide sequence ID" value="NZ_JBHSJJ010000010.1"/>
</dbReference>
<keyword evidence="2" id="KW-0238">DNA-binding</keyword>
<evidence type="ECO:0000313" key="6">
    <source>
        <dbReference type="Proteomes" id="UP001595818"/>
    </source>
</evidence>
<dbReference type="PANTHER" id="PTHR40661:SF1">
    <property type="entry name" value="HTH CRO_C1-TYPE DOMAIN-CONTAINING PROTEIN"/>
    <property type="match status" value="1"/>
</dbReference>
<dbReference type="InterPro" id="IPR010982">
    <property type="entry name" value="Lambda_DNA-bd_dom_sf"/>
</dbReference>
<dbReference type="CDD" id="cd06529">
    <property type="entry name" value="S24_LexA-like"/>
    <property type="match status" value="1"/>
</dbReference>
<keyword evidence="3" id="KW-0804">Transcription</keyword>
<dbReference type="EMBL" id="JBHSJJ010000010">
    <property type="protein sequence ID" value="MFC4873313.1"/>
    <property type="molecule type" value="Genomic_DNA"/>
</dbReference>
<keyword evidence="6" id="KW-1185">Reference proteome</keyword>
<dbReference type="Gene3D" id="2.10.109.10">
    <property type="entry name" value="Umud Fragment, subunit A"/>
    <property type="match status" value="1"/>
</dbReference>
<evidence type="ECO:0000256" key="2">
    <source>
        <dbReference type="ARBA" id="ARBA00023125"/>
    </source>
</evidence>
<dbReference type="InterPro" id="IPR036286">
    <property type="entry name" value="LexA/Signal_pep-like_sf"/>
</dbReference>
<dbReference type="Pfam" id="PF01381">
    <property type="entry name" value="HTH_3"/>
    <property type="match status" value="1"/>
</dbReference>
<accession>A0ABV9T3Z3</accession>
<evidence type="ECO:0000313" key="5">
    <source>
        <dbReference type="EMBL" id="MFC4873313.1"/>
    </source>
</evidence>
<dbReference type="PANTHER" id="PTHR40661">
    <property type="match status" value="1"/>
</dbReference>
<feature type="domain" description="HTH cro/C1-type" evidence="4">
    <location>
        <begin position="7"/>
        <end position="61"/>
    </location>
</feature>
<dbReference type="InterPro" id="IPR015927">
    <property type="entry name" value="Peptidase_S24_S26A/B/C"/>
</dbReference>
<reference evidence="6" key="1">
    <citation type="journal article" date="2019" name="Int. J. Syst. Evol. Microbiol.">
        <title>The Global Catalogue of Microorganisms (GCM) 10K type strain sequencing project: providing services to taxonomists for standard genome sequencing and annotation.</title>
        <authorList>
            <consortium name="The Broad Institute Genomics Platform"/>
            <consortium name="The Broad Institute Genome Sequencing Center for Infectious Disease"/>
            <person name="Wu L."/>
            <person name="Ma J."/>
        </authorList>
    </citation>
    <scope>NUCLEOTIDE SEQUENCE [LARGE SCALE GENOMIC DNA]</scope>
    <source>
        <strain evidence="6">CGMCC 4.7466</strain>
    </source>
</reference>